<evidence type="ECO:0008006" key="4">
    <source>
        <dbReference type="Google" id="ProtNLM"/>
    </source>
</evidence>
<keyword evidence="3" id="KW-1185">Reference proteome</keyword>
<name>A0A9P5C6T9_9HYPO</name>
<evidence type="ECO:0000313" key="3">
    <source>
        <dbReference type="Proteomes" id="UP000801864"/>
    </source>
</evidence>
<sequence length="126" mass="13302">MGKNENVQVTALVPSCKTTLRRGGTFHTLDRRQARPGLANQLRCRTGAPPILFSQHSFASIFFISTSRRTGQHANASNANAQQGAAKSDRGGSFLSPVAAHFALCIASFCVCLVLVLGSGSRVSGI</sequence>
<dbReference type="Proteomes" id="UP000801864">
    <property type="component" value="Unassembled WGS sequence"/>
</dbReference>
<dbReference type="AlphaFoldDB" id="A0A9P5C6T9"/>
<keyword evidence="1" id="KW-0472">Membrane</keyword>
<organism evidence="2 3">
    <name type="scientific">Trichoderma lentiforme</name>
    <dbReference type="NCBI Taxonomy" id="1567552"/>
    <lineage>
        <taxon>Eukaryota</taxon>
        <taxon>Fungi</taxon>
        <taxon>Dikarya</taxon>
        <taxon>Ascomycota</taxon>
        <taxon>Pezizomycotina</taxon>
        <taxon>Sordariomycetes</taxon>
        <taxon>Hypocreomycetidae</taxon>
        <taxon>Hypocreales</taxon>
        <taxon>Hypocreaceae</taxon>
        <taxon>Trichoderma</taxon>
    </lineage>
</organism>
<accession>A0A9P5C6T9</accession>
<keyword evidence="1" id="KW-1133">Transmembrane helix</keyword>
<proteinExistence type="predicted"/>
<feature type="transmembrane region" description="Helical" evidence="1">
    <location>
        <begin position="98"/>
        <end position="118"/>
    </location>
</feature>
<evidence type="ECO:0000313" key="2">
    <source>
        <dbReference type="EMBL" id="KAF3057825.1"/>
    </source>
</evidence>
<evidence type="ECO:0000256" key="1">
    <source>
        <dbReference type="SAM" id="Phobius"/>
    </source>
</evidence>
<comment type="caution">
    <text evidence="2">The sequence shown here is derived from an EMBL/GenBank/DDBJ whole genome shotgun (WGS) entry which is preliminary data.</text>
</comment>
<reference evidence="2 3" key="1">
    <citation type="submission" date="2018-06" db="EMBL/GenBank/DDBJ databases">
        <title>Genome analysis of cellulolytic fungus Trichoderma lentiforme CFAM-422.</title>
        <authorList>
            <person name="Steindorff A.S."/>
            <person name="Formighieri E.F."/>
            <person name="Midorikawa G.E.O."/>
            <person name="Tamietti M.S."/>
            <person name="Ramos E.Z."/>
            <person name="Silva A.S."/>
            <person name="Bon E.P.S."/>
            <person name="Mendes T.D."/>
            <person name="Damaso M.C.T."/>
            <person name="Favaro L.C.L."/>
        </authorList>
    </citation>
    <scope>NUCLEOTIDE SEQUENCE [LARGE SCALE GENOMIC DNA]</scope>
    <source>
        <strain evidence="2 3">CFAM-422</strain>
    </source>
</reference>
<dbReference type="EMBL" id="QLNT01000027">
    <property type="protein sequence ID" value="KAF3057825.1"/>
    <property type="molecule type" value="Genomic_DNA"/>
</dbReference>
<gene>
    <name evidence="2" type="ORF">CFAM422_012149</name>
</gene>
<protein>
    <recommendedName>
        <fullName evidence="4">Transmembrane protein</fullName>
    </recommendedName>
</protein>
<keyword evidence="1" id="KW-0812">Transmembrane</keyword>